<evidence type="ECO:0000256" key="1">
    <source>
        <dbReference type="SAM" id="Phobius"/>
    </source>
</evidence>
<keyword evidence="1" id="KW-0812">Transmembrane</keyword>
<dbReference type="AlphaFoldDB" id="A0A7S7NWX0"/>
<keyword evidence="3" id="KW-1185">Reference proteome</keyword>
<evidence type="ECO:0000313" key="3">
    <source>
        <dbReference type="Proteomes" id="UP000593892"/>
    </source>
</evidence>
<dbReference type="Proteomes" id="UP000593892">
    <property type="component" value="Chromosome"/>
</dbReference>
<proteinExistence type="predicted"/>
<name>A0A7S7NWX0_PALFE</name>
<dbReference type="EMBL" id="CP063849">
    <property type="protein sequence ID" value="QOY91288.1"/>
    <property type="molecule type" value="Genomic_DNA"/>
</dbReference>
<reference evidence="2 3" key="1">
    <citation type="submission" date="2020-10" db="EMBL/GenBank/DDBJ databases">
        <title>Complete genome sequence of Paludibaculum fermentans P105T, a facultatively anaerobic acidobacterium capable of dissimilatory Fe(III) reduction.</title>
        <authorList>
            <person name="Dedysh S.N."/>
            <person name="Beletsky A.V."/>
            <person name="Kulichevskaya I.S."/>
            <person name="Mardanov A.V."/>
            <person name="Ravin N.V."/>
        </authorList>
    </citation>
    <scope>NUCLEOTIDE SEQUENCE [LARGE SCALE GENOMIC DNA]</scope>
    <source>
        <strain evidence="2 3">P105</strain>
    </source>
</reference>
<keyword evidence="1" id="KW-1133">Transmembrane helix</keyword>
<feature type="transmembrane region" description="Helical" evidence="1">
    <location>
        <begin position="6"/>
        <end position="30"/>
    </location>
</feature>
<accession>A0A7S7NWX0</accession>
<feature type="transmembrane region" description="Helical" evidence="1">
    <location>
        <begin position="42"/>
        <end position="61"/>
    </location>
</feature>
<dbReference type="RefSeq" id="WP_194452942.1">
    <property type="nucleotide sequence ID" value="NZ_CP063849.1"/>
</dbReference>
<organism evidence="2 3">
    <name type="scientific">Paludibaculum fermentans</name>
    <dbReference type="NCBI Taxonomy" id="1473598"/>
    <lineage>
        <taxon>Bacteria</taxon>
        <taxon>Pseudomonadati</taxon>
        <taxon>Acidobacteriota</taxon>
        <taxon>Terriglobia</taxon>
        <taxon>Bryobacterales</taxon>
        <taxon>Bryobacteraceae</taxon>
        <taxon>Paludibaculum</taxon>
    </lineage>
</organism>
<keyword evidence="1" id="KW-0472">Membrane</keyword>
<gene>
    <name evidence="2" type="ORF">IRI77_15470</name>
</gene>
<dbReference type="KEGG" id="pfer:IRI77_15470"/>
<feature type="transmembrane region" description="Helical" evidence="1">
    <location>
        <begin position="67"/>
        <end position="88"/>
    </location>
</feature>
<sequence>MDVGSNPSVIVLIVLVAFLAIFGPPAWWYTRGRRPGERREKRWGAILLGILMIVSISYVQPSVRGDWFGWSANMARVVGGVWLLAWGAKGARVA</sequence>
<protein>
    <submittedName>
        <fullName evidence="2">Uncharacterized protein</fullName>
    </submittedName>
</protein>
<evidence type="ECO:0000313" key="2">
    <source>
        <dbReference type="EMBL" id="QOY91288.1"/>
    </source>
</evidence>